<organism evidence="2 3">
    <name type="scientific">Psittacicella hinzii</name>
    <dbReference type="NCBI Taxonomy" id="2028575"/>
    <lineage>
        <taxon>Bacteria</taxon>
        <taxon>Pseudomonadati</taxon>
        <taxon>Pseudomonadota</taxon>
        <taxon>Gammaproteobacteria</taxon>
        <taxon>Pasteurellales</taxon>
        <taxon>Psittacicellaceae</taxon>
        <taxon>Psittacicella</taxon>
    </lineage>
</organism>
<keyword evidence="1" id="KW-0812">Transmembrane</keyword>
<keyword evidence="3" id="KW-1185">Reference proteome</keyword>
<dbReference type="AlphaFoldDB" id="A0A3A1YV44"/>
<reference evidence="2 3" key="1">
    <citation type="submission" date="2017-08" db="EMBL/GenBank/DDBJ databases">
        <title>Reclassification of Bisgaard taxon 37 and 44.</title>
        <authorList>
            <person name="Christensen H."/>
        </authorList>
    </citation>
    <scope>NUCLEOTIDE SEQUENCE [LARGE SCALE GENOMIC DNA]</scope>
    <source>
        <strain evidence="2 3">111</strain>
    </source>
</reference>
<evidence type="ECO:0000313" key="3">
    <source>
        <dbReference type="Proteomes" id="UP000265916"/>
    </source>
</evidence>
<gene>
    <name evidence="2" type="ORF">CKF58_00735</name>
</gene>
<sequence>MPYISNKIYKNIKVFIIRTKGYKNSPKKGIFKANFRVFFIYFACQEVFVTFFRLAKRKKFRYLLKGERKNLDVGDIAGTDQGLLK</sequence>
<accession>A0A3A1YV44</accession>
<keyword evidence="1" id="KW-1133">Transmembrane helix</keyword>
<keyword evidence="1" id="KW-0472">Membrane</keyword>
<comment type="caution">
    <text evidence="2">The sequence shown here is derived from an EMBL/GenBank/DDBJ whole genome shotgun (WGS) entry which is preliminary data.</text>
</comment>
<evidence type="ECO:0000313" key="2">
    <source>
        <dbReference type="EMBL" id="RIY40324.1"/>
    </source>
</evidence>
<dbReference type="EMBL" id="NRJG01000012">
    <property type="protein sequence ID" value="RIY40324.1"/>
    <property type="molecule type" value="Genomic_DNA"/>
</dbReference>
<evidence type="ECO:0000256" key="1">
    <source>
        <dbReference type="SAM" id="Phobius"/>
    </source>
</evidence>
<proteinExistence type="predicted"/>
<protein>
    <submittedName>
        <fullName evidence="2">Uncharacterized protein</fullName>
    </submittedName>
</protein>
<dbReference type="Proteomes" id="UP000265916">
    <property type="component" value="Unassembled WGS sequence"/>
</dbReference>
<feature type="transmembrane region" description="Helical" evidence="1">
    <location>
        <begin position="35"/>
        <end position="55"/>
    </location>
</feature>
<name>A0A3A1YV44_9GAMM</name>